<dbReference type="GO" id="GO:0005829">
    <property type="term" value="C:cytosol"/>
    <property type="evidence" value="ECO:0007669"/>
    <property type="project" value="TreeGrafter"/>
</dbReference>
<evidence type="ECO:0000313" key="4">
    <source>
        <dbReference type="Proteomes" id="UP000268084"/>
    </source>
</evidence>
<proteinExistence type="predicted"/>
<dbReference type="KEGG" id="nak:EH165_04870"/>
<dbReference type="Pfam" id="PF00293">
    <property type="entry name" value="NUDIX"/>
    <property type="match status" value="1"/>
</dbReference>
<organism evidence="3 4">
    <name type="scientific">Nakamurella antarctica</name>
    <dbReference type="NCBI Taxonomy" id="1902245"/>
    <lineage>
        <taxon>Bacteria</taxon>
        <taxon>Bacillati</taxon>
        <taxon>Actinomycetota</taxon>
        <taxon>Actinomycetes</taxon>
        <taxon>Nakamurellales</taxon>
        <taxon>Nakamurellaceae</taxon>
        <taxon>Nakamurella</taxon>
    </lineage>
</organism>
<evidence type="ECO:0000313" key="3">
    <source>
        <dbReference type="EMBL" id="AZI59397.1"/>
    </source>
</evidence>
<evidence type="ECO:0000259" key="2">
    <source>
        <dbReference type="PROSITE" id="PS51462"/>
    </source>
</evidence>
<dbReference type="SUPFAM" id="SSF55811">
    <property type="entry name" value="Nudix"/>
    <property type="match status" value="1"/>
</dbReference>
<reference evidence="3 4" key="2">
    <citation type="submission" date="2018-12" db="EMBL/GenBank/DDBJ databases">
        <title>Nakamurella antarcticus sp. nov., isolated from Antarctica South Shetland Islands soil.</title>
        <authorList>
            <person name="Peng F."/>
        </authorList>
    </citation>
    <scope>NUCLEOTIDE SEQUENCE [LARGE SCALE GENOMIC DNA]</scope>
    <source>
        <strain evidence="3 4">S14-144</strain>
    </source>
</reference>
<dbReference type="PROSITE" id="PS51462">
    <property type="entry name" value="NUDIX"/>
    <property type="match status" value="1"/>
</dbReference>
<dbReference type="Proteomes" id="UP000268084">
    <property type="component" value="Chromosome"/>
</dbReference>
<dbReference type="GO" id="GO:0019693">
    <property type="term" value="P:ribose phosphate metabolic process"/>
    <property type="evidence" value="ECO:0007669"/>
    <property type="project" value="TreeGrafter"/>
</dbReference>
<reference evidence="3 4" key="1">
    <citation type="submission" date="2018-11" db="EMBL/GenBank/DDBJ databases">
        <authorList>
            <person name="Da X."/>
        </authorList>
    </citation>
    <scope>NUCLEOTIDE SEQUENCE [LARGE SCALE GENOMIC DNA]</scope>
    <source>
        <strain evidence="3 4">S14-144</strain>
    </source>
</reference>
<accession>A0A3G8ZRJ7</accession>
<protein>
    <submittedName>
        <fullName evidence="3">NUDIX hydrolase</fullName>
    </submittedName>
</protein>
<keyword evidence="1 3" id="KW-0378">Hydrolase</keyword>
<dbReference type="AlphaFoldDB" id="A0A3G8ZRJ7"/>
<feature type="domain" description="Nudix hydrolase" evidence="2">
    <location>
        <begin position="13"/>
        <end position="145"/>
    </location>
</feature>
<dbReference type="Gene3D" id="3.90.79.10">
    <property type="entry name" value="Nucleoside Triphosphate Pyrophosphohydrolase"/>
    <property type="match status" value="1"/>
</dbReference>
<dbReference type="PANTHER" id="PTHR11839">
    <property type="entry name" value="UDP/ADP-SUGAR PYROPHOSPHATASE"/>
    <property type="match status" value="1"/>
</dbReference>
<sequence length="193" mass="20283">MPGGGSALREVVEHDRAVAVVAVDDEGHVVLVEQYRHPFRRRLWELPAGLLDIAGEGPQAAAARELAEEVGYAALEWRVLVDVAASPGFTDEAVRVFLATGLSIIGRQGEITDEEADLTVVKVPLAVAVAAVMSGDIVNGATVSGLLAAHLAMHDGLDLRPGDDPWVTGPAVPREHHEELGDAGGIIARSQGR</sequence>
<dbReference type="GO" id="GO:0016787">
    <property type="term" value="F:hydrolase activity"/>
    <property type="evidence" value="ECO:0007669"/>
    <property type="project" value="UniProtKB-KW"/>
</dbReference>
<dbReference type="InterPro" id="IPR015797">
    <property type="entry name" value="NUDIX_hydrolase-like_dom_sf"/>
</dbReference>
<dbReference type="InterPro" id="IPR000086">
    <property type="entry name" value="NUDIX_hydrolase_dom"/>
</dbReference>
<name>A0A3G8ZRJ7_9ACTN</name>
<evidence type="ECO:0000256" key="1">
    <source>
        <dbReference type="ARBA" id="ARBA00022801"/>
    </source>
</evidence>
<dbReference type="GO" id="GO:0006753">
    <property type="term" value="P:nucleoside phosphate metabolic process"/>
    <property type="evidence" value="ECO:0007669"/>
    <property type="project" value="TreeGrafter"/>
</dbReference>
<gene>
    <name evidence="3" type="ORF">EH165_04870</name>
</gene>
<keyword evidence="4" id="KW-1185">Reference proteome</keyword>
<dbReference type="EMBL" id="CP034170">
    <property type="protein sequence ID" value="AZI59397.1"/>
    <property type="molecule type" value="Genomic_DNA"/>
</dbReference>
<dbReference type="PANTHER" id="PTHR11839:SF31">
    <property type="entry name" value="ADP-RIBOSE PYROPHOSPHATASE"/>
    <property type="match status" value="1"/>
</dbReference>
<dbReference type="OrthoDB" id="9806150at2"/>